<keyword evidence="5" id="KW-1185">Reference proteome</keyword>
<evidence type="ECO:0000313" key="4">
    <source>
        <dbReference type="EMBL" id="MCO1336994.1"/>
    </source>
</evidence>
<feature type="binding site" evidence="3">
    <location>
        <position position="48"/>
    </location>
    <ligand>
        <name>Mg(2+)</name>
        <dbReference type="ChEBI" id="CHEBI:18420"/>
        <label>1</label>
    </ligand>
</feature>
<keyword evidence="3" id="KW-0460">Magnesium</keyword>
<dbReference type="EMBL" id="JALBWM010000272">
    <property type="protein sequence ID" value="MCO1336994.1"/>
    <property type="molecule type" value="Genomic_DNA"/>
</dbReference>
<dbReference type="InterPro" id="IPR005502">
    <property type="entry name" value="Ribosyl_crysJ1"/>
</dbReference>
<accession>A0A9X2ERA5</accession>
<evidence type="ECO:0000256" key="3">
    <source>
        <dbReference type="PIRSR" id="PIRSR605502-1"/>
    </source>
</evidence>
<dbReference type="Pfam" id="PF03747">
    <property type="entry name" value="ADP_ribosyl_GH"/>
    <property type="match status" value="1"/>
</dbReference>
<dbReference type="Gene3D" id="1.10.4080.10">
    <property type="entry name" value="ADP-ribosylation/Crystallin J1"/>
    <property type="match status" value="1"/>
</dbReference>
<protein>
    <submittedName>
        <fullName evidence="4">ADP-ribosylglycohydrolase family protein</fullName>
    </submittedName>
</protein>
<dbReference type="RefSeq" id="WP_252473142.1">
    <property type="nucleotide sequence ID" value="NZ_JALBWM010000272.1"/>
</dbReference>
<sequence>MIKISKYRGCFKGLAVGDSFGAPYEGGLLERQLWKFIGKTKQGKRRYTDDTQMSIDIAASFLEYESYNQEHLAKRFAQSYQWTRGYGASAAKLLKGVRSGKRWQDLNRIKFKQGSVDNGAAMRAPIIALSHPRNDTTLKKAVQLVSEITHAHPTAIEGAYIIAVVICEALRDRSNKEIFNVLESCCQSDIYRTKLAKCKTLLFFHQVPHIQCIKKDLGNGVTAVESCVTAIYFGLQYRNSSLTSLLANIFTLGGDTDTIAAMAASIWGSLNGEGGMTNLAQQVENIEYIDELSEKLYYSHYQYDHMLQPA</sequence>
<feature type="binding site" evidence="3">
    <location>
        <position position="255"/>
    </location>
    <ligand>
        <name>Mg(2+)</name>
        <dbReference type="ChEBI" id="CHEBI:18420"/>
        <label>1</label>
    </ligand>
</feature>
<feature type="binding site" evidence="3">
    <location>
        <position position="258"/>
    </location>
    <ligand>
        <name>Mg(2+)</name>
        <dbReference type="ChEBI" id="CHEBI:18420"/>
        <label>1</label>
    </ligand>
</feature>
<comment type="similarity">
    <text evidence="1">Belongs to the ADP-ribosylglycohydrolase family.</text>
</comment>
<dbReference type="InterPro" id="IPR050792">
    <property type="entry name" value="ADP-ribosylglycohydrolase"/>
</dbReference>
<feature type="binding site" evidence="3">
    <location>
        <position position="257"/>
    </location>
    <ligand>
        <name>Mg(2+)</name>
        <dbReference type="ChEBI" id="CHEBI:18420"/>
        <label>1</label>
    </ligand>
</feature>
<dbReference type="GO" id="GO:0046872">
    <property type="term" value="F:metal ion binding"/>
    <property type="evidence" value="ECO:0007669"/>
    <property type="project" value="UniProtKB-KW"/>
</dbReference>
<evidence type="ECO:0000256" key="2">
    <source>
        <dbReference type="ARBA" id="ARBA00022801"/>
    </source>
</evidence>
<reference evidence="4" key="1">
    <citation type="journal article" date="2022" name="Arch. Microbiol.">
        <title>Microbulbifer okhotskensis sp. nov., isolated from a deep bottom sediment of the Okhotsk Sea.</title>
        <authorList>
            <person name="Romanenko L."/>
            <person name="Kurilenko V."/>
            <person name="Otstavnykh N."/>
            <person name="Velansky P."/>
            <person name="Isaeva M."/>
            <person name="Mikhailov V."/>
        </authorList>
    </citation>
    <scope>NUCLEOTIDE SEQUENCE</scope>
    <source>
        <strain evidence="4">OS29</strain>
    </source>
</reference>
<dbReference type="Proteomes" id="UP001139028">
    <property type="component" value="Unassembled WGS sequence"/>
</dbReference>
<dbReference type="InterPro" id="IPR036705">
    <property type="entry name" value="Ribosyl_crysJ1_sf"/>
</dbReference>
<keyword evidence="2" id="KW-0378">Hydrolase</keyword>
<feature type="binding site" evidence="3">
    <location>
        <position position="49"/>
    </location>
    <ligand>
        <name>Mg(2+)</name>
        <dbReference type="ChEBI" id="CHEBI:18420"/>
        <label>1</label>
    </ligand>
</feature>
<proteinExistence type="inferred from homology"/>
<evidence type="ECO:0000313" key="5">
    <source>
        <dbReference type="Proteomes" id="UP001139028"/>
    </source>
</evidence>
<comment type="caution">
    <text evidence="4">The sequence shown here is derived from an EMBL/GenBank/DDBJ whole genome shotgun (WGS) entry which is preliminary data.</text>
</comment>
<gene>
    <name evidence="4" type="ORF">MO867_21970</name>
</gene>
<dbReference type="GO" id="GO:0016787">
    <property type="term" value="F:hydrolase activity"/>
    <property type="evidence" value="ECO:0007669"/>
    <property type="project" value="UniProtKB-KW"/>
</dbReference>
<feature type="binding site" evidence="3">
    <location>
        <position position="50"/>
    </location>
    <ligand>
        <name>Mg(2+)</name>
        <dbReference type="ChEBI" id="CHEBI:18420"/>
        <label>1</label>
    </ligand>
</feature>
<dbReference type="PANTHER" id="PTHR16222:SF24">
    <property type="entry name" value="ADP-RIBOSYLHYDROLASE ARH3"/>
    <property type="match status" value="1"/>
</dbReference>
<dbReference type="PANTHER" id="PTHR16222">
    <property type="entry name" value="ADP-RIBOSYLGLYCOHYDROLASE"/>
    <property type="match status" value="1"/>
</dbReference>
<name>A0A9X2ERA5_9GAMM</name>
<comment type="cofactor">
    <cofactor evidence="3">
        <name>Mg(2+)</name>
        <dbReference type="ChEBI" id="CHEBI:18420"/>
    </cofactor>
    <text evidence="3">Binds 2 magnesium ions per subunit.</text>
</comment>
<dbReference type="SUPFAM" id="SSF101478">
    <property type="entry name" value="ADP-ribosylglycohydrolase"/>
    <property type="match status" value="1"/>
</dbReference>
<evidence type="ECO:0000256" key="1">
    <source>
        <dbReference type="ARBA" id="ARBA00010702"/>
    </source>
</evidence>
<dbReference type="AlphaFoldDB" id="A0A9X2ERA5"/>
<organism evidence="4 5">
    <name type="scientific">Microbulbifer okhotskensis</name>
    <dbReference type="NCBI Taxonomy" id="2926617"/>
    <lineage>
        <taxon>Bacteria</taxon>
        <taxon>Pseudomonadati</taxon>
        <taxon>Pseudomonadota</taxon>
        <taxon>Gammaproteobacteria</taxon>
        <taxon>Cellvibrionales</taxon>
        <taxon>Microbulbiferaceae</taxon>
        <taxon>Microbulbifer</taxon>
    </lineage>
</organism>
<keyword evidence="3" id="KW-0479">Metal-binding</keyword>